<dbReference type="GO" id="GO:0004252">
    <property type="term" value="F:serine-type endopeptidase activity"/>
    <property type="evidence" value="ECO:0007669"/>
    <property type="project" value="InterPro"/>
</dbReference>
<feature type="domain" description="Peptidase S26" evidence="8">
    <location>
        <begin position="35"/>
        <end position="212"/>
    </location>
</feature>
<dbReference type="PANTHER" id="PTHR43390:SF1">
    <property type="entry name" value="CHLOROPLAST PROCESSING PEPTIDASE"/>
    <property type="match status" value="1"/>
</dbReference>
<evidence type="ECO:0000256" key="5">
    <source>
        <dbReference type="PIRSR" id="PIRSR600223-1"/>
    </source>
</evidence>
<evidence type="ECO:0000256" key="3">
    <source>
        <dbReference type="ARBA" id="ARBA00013208"/>
    </source>
</evidence>
<dbReference type="NCBIfam" id="TIGR02227">
    <property type="entry name" value="sigpep_I_bact"/>
    <property type="match status" value="1"/>
</dbReference>
<accession>A0A956LWC9</accession>
<dbReference type="GO" id="GO:0009003">
    <property type="term" value="F:signal peptidase activity"/>
    <property type="evidence" value="ECO:0007669"/>
    <property type="project" value="UniProtKB-EC"/>
</dbReference>
<dbReference type="PANTHER" id="PTHR43390">
    <property type="entry name" value="SIGNAL PEPTIDASE I"/>
    <property type="match status" value="1"/>
</dbReference>
<dbReference type="AlphaFoldDB" id="A0A956LWC9"/>
<dbReference type="GO" id="GO:0006465">
    <property type="term" value="P:signal peptide processing"/>
    <property type="evidence" value="ECO:0007669"/>
    <property type="project" value="InterPro"/>
</dbReference>
<evidence type="ECO:0000259" key="8">
    <source>
        <dbReference type="Pfam" id="PF10502"/>
    </source>
</evidence>
<comment type="catalytic activity">
    <reaction evidence="1 6">
        <text>Cleavage of hydrophobic, N-terminal signal or leader sequences from secreted and periplasmic proteins.</text>
        <dbReference type="EC" id="3.4.21.89"/>
    </reaction>
</comment>
<reference evidence="9" key="2">
    <citation type="journal article" date="2021" name="Microbiome">
        <title>Successional dynamics and alternative stable states in a saline activated sludge microbial community over 9 years.</title>
        <authorList>
            <person name="Wang Y."/>
            <person name="Ye J."/>
            <person name="Ju F."/>
            <person name="Liu L."/>
            <person name="Boyd J.A."/>
            <person name="Deng Y."/>
            <person name="Parks D.H."/>
            <person name="Jiang X."/>
            <person name="Yin X."/>
            <person name="Woodcroft B.J."/>
            <person name="Tyson G.W."/>
            <person name="Hugenholtz P."/>
            <person name="Polz M.F."/>
            <person name="Zhang T."/>
        </authorList>
    </citation>
    <scope>NUCLEOTIDE SEQUENCE</scope>
    <source>
        <strain evidence="9">HKST-UBA01</strain>
    </source>
</reference>
<dbReference type="InterPro" id="IPR036286">
    <property type="entry name" value="LexA/Signal_pep-like_sf"/>
</dbReference>
<keyword evidence="4 6" id="KW-0378">Hydrolase</keyword>
<feature type="active site" evidence="5">
    <location>
        <position position="58"/>
    </location>
</feature>
<evidence type="ECO:0000313" key="10">
    <source>
        <dbReference type="Proteomes" id="UP000697710"/>
    </source>
</evidence>
<dbReference type="EC" id="3.4.21.89" evidence="3 6"/>
<feature type="active site" evidence="5">
    <location>
        <position position="113"/>
    </location>
</feature>
<dbReference type="EMBL" id="JAGQHR010000068">
    <property type="protein sequence ID" value="MCA9726789.1"/>
    <property type="molecule type" value="Genomic_DNA"/>
</dbReference>
<dbReference type="PROSITE" id="PS00761">
    <property type="entry name" value="SPASE_I_3"/>
    <property type="match status" value="1"/>
</dbReference>
<sequence>MDDRDEAVIEVFPAIEQPAKPSVFARWTREARDLALLALALFLTVHSVAQAYNVPTGSMEDTILVGDYLWAGKFVYGTPIPFTHLRLPALRDPRKNDIVVFKFPGDGRTDYVKRCVGVPGDTIEVKRGVLYVNGDQFPDAKHAKHIDRNLDGSHHNLPRGPHGQNSRDNYGPFVVPADHYFMMGDNRDNSYDSRAFGPVPRDLIVAKALFLYMSWDSESYPSPEASPGEPMSYLRKLAHDLRWAPFKVRWNRIGDSLM</sequence>
<dbReference type="InterPro" id="IPR019533">
    <property type="entry name" value="Peptidase_S26"/>
</dbReference>
<dbReference type="InterPro" id="IPR019758">
    <property type="entry name" value="Pept_S26A_signal_pept_1_CS"/>
</dbReference>
<evidence type="ECO:0000256" key="6">
    <source>
        <dbReference type="RuleBase" id="RU362042"/>
    </source>
</evidence>
<proteinExistence type="inferred from homology"/>
<dbReference type="Proteomes" id="UP000697710">
    <property type="component" value="Unassembled WGS sequence"/>
</dbReference>
<feature type="region of interest" description="Disordered" evidence="7">
    <location>
        <begin position="149"/>
        <end position="168"/>
    </location>
</feature>
<evidence type="ECO:0000313" key="9">
    <source>
        <dbReference type="EMBL" id="MCA9726789.1"/>
    </source>
</evidence>
<comment type="similarity">
    <text evidence="2 6">Belongs to the peptidase S26 family.</text>
</comment>
<dbReference type="InterPro" id="IPR000223">
    <property type="entry name" value="Pept_S26A_signal_pept_1"/>
</dbReference>
<evidence type="ECO:0000256" key="4">
    <source>
        <dbReference type="ARBA" id="ARBA00022801"/>
    </source>
</evidence>
<comment type="subcellular location">
    <subcellularLocation>
        <location evidence="6">Membrane</location>
        <topology evidence="6">Single-pass type II membrane protein</topology>
    </subcellularLocation>
</comment>
<evidence type="ECO:0000256" key="7">
    <source>
        <dbReference type="SAM" id="MobiDB-lite"/>
    </source>
</evidence>
<dbReference type="Pfam" id="PF10502">
    <property type="entry name" value="Peptidase_S26"/>
    <property type="match status" value="1"/>
</dbReference>
<reference evidence="9" key="1">
    <citation type="submission" date="2020-04" db="EMBL/GenBank/DDBJ databases">
        <authorList>
            <person name="Zhang T."/>
        </authorList>
    </citation>
    <scope>NUCLEOTIDE SEQUENCE</scope>
    <source>
        <strain evidence="9">HKST-UBA01</strain>
    </source>
</reference>
<dbReference type="PRINTS" id="PR00727">
    <property type="entry name" value="LEADERPTASE"/>
</dbReference>
<dbReference type="Gene3D" id="2.10.109.10">
    <property type="entry name" value="Umud Fragment, subunit A"/>
    <property type="match status" value="1"/>
</dbReference>
<dbReference type="GO" id="GO:0016020">
    <property type="term" value="C:membrane"/>
    <property type="evidence" value="ECO:0007669"/>
    <property type="project" value="UniProtKB-SubCell"/>
</dbReference>
<dbReference type="CDD" id="cd06530">
    <property type="entry name" value="S26_SPase_I"/>
    <property type="match status" value="1"/>
</dbReference>
<keyword evidence="6" id="KW-0645">Protease</keyword>
<evidence type="ECO:0000256" key="1">
    <source>
        <dbReference type="ARBA" id="ARBA00000677"/>
    </source>
</evidence>
<dbReference type="SUPFAM" id="SSF51306">
    <property type="entry name" value="LexA/Signal peptidase"/>
    <property type="match status" value="1"/>
</dbReference>
<protein>
    <recommendedName>
        <fullName evidence="3 6">Signal peptidase I</fullName>
        <ecNumber evidence="3 6">3.4.21.89</ecNumber>
    </recommendedName>
</protein>
<gene>
    <name evidence="9" type="primary">lepB</name>
    <name evidence="9" type="ORF">KC729_03835</name>
</gene>
<name>A0A956LWC9_UNCEI</name>
<organism evidence="9 10">
    <name type="scientific">Eiseniibacteriota bacterium</name>
    <dbReference type="NCBI Taxonomy" id="2212470"/>
    <lineage>
        <taxon>Bacteria</taxon>
        <taxon>Candidatus Eiseniibacteriota</taxon>
    </lineage>
</organism>
<comment type="caution">
    <text evidence="9">The sequence shown here is derived from an EMBL/GenBank/DDBJ whole genome shotgun (WGS) entry which is preliminary data.</text>
</comment>
<evidence type="ECO:0000256" key="2">
    <source>
        <dbReference type="ARBA" id="ARBA00009370"/>
    </source>
</evidence>